<comment type="function">
    <text evidence="2">Endopeptidase that degrades small peptides of less than 7 kDa, such as glucagon and insulin.</text>
</comment>
<dbReference type="InterPro" id="IPR007863">
    <property type="entry name" value="Peptidase_M16_C"/>
</dbReference>
<evidence type="ECO:0000256" key="5">
    <source>
        <dbReference type="ARBA" id="ARBA00017565"/>
    </source>
</evidence>
<sequence length="901" mass="103976">MLVQDTLSAQSAASLAVATGHFDDPEPYFGLAHFLEHMLFLGTERFPTAGEYQEFISQNGGSNNAWTGSEYTNYFFNVDSPALEEALDRFSQFFIAPLFAQEYIQREVQAVDSEFHLKYKDDTRRVYQVLKELVDPRHPFSKFSVGNQQTLSDEKGQLRAILVSFYQRFYSSNIMTLALVSPLSLDEQQTIVTRYFSKIPNRKHRKDYPSVPLIAEENKRIETHIEPIKEQKRLSISFSLPSINDMYTNKPLTFISHLLGNEAKGSLLSFLRKRGLANQISAGGGINGYNYKEYNISLQLTDHGLENIDEIVTATFQYINLVAQQGIEEWRYQERSALLQTAFEFQEKIKPADYASHLTINMQYYPKEDVLFGDYRMDGLQPETCTDLLRKLNPDNMRLTLIAPEIDTDRNAQWYDTPYKTMLIDNERLQKWRNAGCSNDMSLPPKNPFIVESCQVRHQQSNEINPVLVGEGPGFRLWHKKDNTFNVPKGHLFLALDSEHATKTPKHAALTRLYVEMLLDYVQEYTYPAEVAGLGFNIYPHQGGLTLHLTGITGKQEILLKLLIEKARERNFAPNRFRVIQRQLIRTWRNAQEATPISRLFTSLTATLQKRSYEPYRLAEELEEIVLDELHEHVSKFYENIYFEGLVHGDWLKEEAQNLALQLQTILGEVSKPAQETQREMIMLQGYGTLRREILSRHQDSAILIYYQAQTSDPLQVATLSLLNHAMSSSFFNELRTERQLGYMLGTGYLPLNRQPGMIFYIQSPKFGPAKLLATIDEFITNFSYAIMQLNSEQWLATKSGIINQLTEPDTNLRNRSQRYWICIGNKDVEFHHRSLVAKTIEKLTRADLIEYMNQYMRPNEADRLILYSTGELHKHETEISGGIRITNLKSFKVEANKLII</sequence>
<dbReference type="InterPro" id="IPR001431">
    <property type="entry name" value="Pept_M16_Zn_BS"/>
</dbReference>
<feature type="domain" description="Peptidase M16 middle/third" evidence="17">
    <location>
        <begin position="343"/>
        <end position="620"/>
    </location>
</feature>
<dbReference type="InterPro" id="IPR054734">
    <property type="entry name" value="PqqF-like_C_4"/>
</dbReference>
<dbReference type="Pfam" id="PF05193">
    <property type="entry name" value="Peptidase_M16_C"/>
    <property type="match status" value="1"/>
</dbReference>
<evidence type="ECO:0000256" key="2">
    <source>
        <dbReference type="ARBA" id="ARBA00002184"/>
    </source>
</evidence>
<keyword evidence="10" id="KW-0482">Metalloprotease</keyword>
<evidence type="ECO:0000256" key="1">
    <source>
        <dbReference type="ARBA" id="ARBA00001947"/>
    </source>
</evidence>
<keyword evidence="7" id="KW-0479">Metal-binding</keyword>
<dbReference type="InterPro" id="IPR050626">
    <property type="entry name" value="Peptidase_M16"/>
</dbReference>
<keyword evidence="6" id="KW-0645">Protease</keyword>
<accession>A0AA37TT19</accession>
<comment type="caution">
    <text evidence="19">The sequence shown here is derived from an EMBL/GenBank/DDBJ whole genome shotgun (WGS) entry which is preliminary data.</text>
</comment>
<dbReference type="Pfam" id="PF00675">
    <property type="entry name" value="Peptidase_M16"/>
    <property type="match status" value="1"/>
</dbReference>
<name>A0AA37TT19_9GAMM</name>
<evidence type="ECO:0000259" key="18">
    <source>
        <dbReference type="Pfam" id="PF22456"/>
    </source>
</evidence>
<evidence type="ECO:0000256" key="10">
    <source>
        <dbReference type="ARBA" id="ARBA00023049"/>
    </source>
</evidence>
<dbReference type="SUPFAM" id="SSF63411">
    <property type="entry name" value="LuxS/MPP-like metallohydrolase"/>
    <property type="match status" value="4"/>
</dbReference>
<keyword evidence="20" id="KW-1185">Reference proteome</keyword>
<evidence type="ECO:0000256" key="4">
    <source>
        <dbReference type="ARBA" id="ARBA00012449"/>
    </source>
</evidence>
<keyword evidence="9" id="KW-0862">Zinc</keyword>
<evidence type="ECO:0000313" key="20">
    <source>
        <dbReference type="Proteomes" id="UP001157439"/>
    </source>
</evidence>
<evidence type="ECO:0000256" key="12">
    <source>
        <dbReference type="ARBA" id="ARBA00031184"/>
    </source>
</evidence>
<evidence type="ECO:0000256" key="13">
    <source>
        <dbReference type="ARBA" id="ARBA00033450"/>
    </source>
</evidence>
<gene>
    <name evidence="19" type="ORF">GCM10007894_05910</name>
</gene>
<dbReference type="EMBL" id="BSPO01000002">
    <property type="protein sequence ID" value="GLS82614.1"/>
    <property type="molecule type" value="Genomic_DNA"/>
</dbReference>
<reference evidence="19 20" key="1">
    <citation type="journal article" date="2014" name="Int. J. Syst. Evol. Microbiol.">
        <title>Complete genome sequence of Corynebacterium casei LMG S-19264T (=DSM 44701T), isolated from a smear-ripened cheese.</title>
        <authorList>
            <consortium name="US DOE Joint Genome Institute (JGI-PGF)"/>
            <person name="Walter F."/>
            <person name="Albersmeier A."/>
            <person name="Kalinowski J."/>
            <person name="Ruckert C."/>
        </authorList>
    </citation>
    <scope>NUCLEOTIDE SEQUENCE [LARGE SCALE GENOMIC DNA]</scope>
    <source>
        <strain evidence="19 20">NBRC 112785</strain>
    </source>
</reference>
<dbReference type="GO" id="GO:0046872">
    <property type="term" value="F:metal ion binding"/>
    <property type="evidence" value="ECO:0007669"/>
    <property type="project" value="UniProtKB-KW"/>
</dbReference>
<dbReference type="InterPro" id="IPR011249">
    <property type="entry name" value="Metalloenz_LuxS/M16"/>
</dbReference>
<evidence type="ECO:0000313" key="19">
    <source>
        <dbReference type="EMBL" id="GLS82614.1"/>
    </source>
</evidence>
<evidence type="ECO:0000259" key="15">
    <source>
        <dbReference type="Pfam" id="PF00675"/>
    </source>
</evidence>
<feature type="domain" description="Peptidase M16 N-terminal" evidence="15">
    <location>
        <begin position="4"/>
        <end position="135"/>
    </location>
</feature>
<dbReference type="InterPro" id="IPR011765">
    <property type="entry name" value="Pept_M16_N"/>
</dbReference>
<protein>
    <recommendedName>
        <fullName evidence="5">Protease 3</fullName>
        <ecNumber evidence="4">3.4.24.55</ecNumber>
    </recommendedName>
    <alternativeName>
        <fullName evidence="13">Pitrilysin</fullName>
    </alternativeName>
    <alternativeName>
        <fullName evidence="12">Protease III</fullName>
    </alternativeName>
    <alternativeName>
        <fullName evidence="11">Protease pi</fullName>
    </alternativeName>
</protein>
<evidence type="ECO:0000259" key="17">
    <source>
        <dbReference type="Pfam" id="PF16187"/>
    </source>
</evidence>
<feature type="domain" description="Peptidase M16 C-terminal" evidence="16">
    <location>
        <begin position="162"/>
        <end position="334"/>
    </location>
</feature>
<evidence type="ECO:0000256" key="3">
    <source>
        <dbReference type="ARBA" id="ARBA00007261"/>
    </source>
</evidence>
<feature type="domain" description="Coenzyme PQQ synthesis protein F-like C-terminal lobe" evidence="18">
    <location>
        <begin position="722"/>
        <end position="821"/>
    </location>
</feature>
<evidence type="ECO:0000256" key="8">
    <source>
        <dbReference type="ARBA" id="ARBA00022801"/>
    </source>
</evidence>
<evidence type="ECO:0000256" key="7">
    <source>
        <dbReference type="ARBA" id="ARBA00022723"/>
    </source>
</evidence>
<dbReference type="EC" id="3.4.24.55" evidence="4"/>
<proteinExistence type="inferred from homology"/>
<evidence type="ECO:0000256" key="14">
    <source>
        <dbReference type="RuleBase" id="RU004447"/>
    </source>
</evidence>
<dbReference type="GO" id="GO:0005737">
    <property type="term" value="C:cytoplasm"/>
    <property type="evidence" value="ECO:0007669"/>
    <property type="project" value="UniProtKB-ARBA"/>
</dbReference>
<evidence type="ECO:0000256" key="6">
    <source>
        <dbReference type="ARBA" id="ARBA00022670"/>
    </source>
</evidence>
<dbReference type="FunFam" id="3.30.830.10:FF:000012">
    <property type="entry name" value="Protease 3"/>
    <property type="match status" value="1"/>
</dbReference>
<dbReference type="PROSITE" id="PS00143">
    <property type="entry name" value="INSULINASE"/>
    <property type="match status" value="1"/>
</dbReference>
<comment type="cofactor">
    <cofactor evidence="1">
        <name>Zn(2+)</name>
        <dbReference type="ChEBI" id="CHEBI:29105"/>
    </cofactor>
</comment>
<dbReference type="AlphaFoldDB" id="A0AA37TT19"/>
<dbReference type="GO" id="GO:0006508">
    <property type="term" value="P:proteolysis"/>
    <property type="evidence" value="ECO:0007669"/>
    <property type="project" value="UniProtKB-KW"/>
</dbReference>
<keyword evidence="8" id="KW-0378">Hydrolase</keyword>
<dbReference type="GO" id="GO:0004222">
    <property type="term" value="F:metalloendopeptidase activity"/>
    <property type="evidence" value="ECO:0007669"/>
    <property type="project" value="UniProtKB-EC"/>
</dbReference>
<dbReference type="Gene3D" id="3.30.830.10">
    <property type="entry name" value="Metalloenzyme, LuxS/M16 peptidase-like"/>
    <property type="match status" value="4"/>
</dbReference>
<dbReference type="Pfam" id="PF22456">
    <property type="entry name" value="PqqF-like_C_4"/>
    <property type="match status" value="1"/>
</dbReference>
<evidence type="ECO:0000256" key="9">
    <source>
        <dbReference type="ARBA" id="ARBA00022833"/>
    </source>
</evidence>
<evidence type="ECO:0000259" key="16">
    <source>
        <dbReference type="Pfam" id="PF05193"/>
    </source>
</evidence>
<evidence type="ECO:0000256" key="11">
    <source>
        <dbReference type="ARBA" id="ARBA00029597"/>
    </source>
</evidence>
<dbReference type="FunFam" id="3.30.830.10:FF:000005">
    <property type="entry name" value="nardilysin isoform X1"/>
    <property type="match status" value="1"/>
</dbReference>
<dbReference type="PANTHER" id="PTHR43690:SF18">
    <property type="entry name" value="INSULIN-DEGRADING ENZYME-RELATED"/>
    <property type="match status" value="1"/>
</dbReference>
<dbReference type="Pfam" id="PF16187">
    <property type="entry name" value="Peptidase_M16_M"/>
    <property type="match status" value="1"/>
</dbReference>
<comment type="similarity">
    <text evidence="3 14">Belongs to the peptidase M16 family.</text>
</comment>
<dbReference type="PANTHER" id="PTHR43690">
    <property type="entry name" value="NARDILYSIN"/>
    <property type="match status" value="1"/>
</dbReference>
<dbReference type="Proteomes" id="UP001157439">
    <property type="component" value="Unassembled WGS sequence"/>
</dbReference>
<organism evidence="19 20">
    <name type="scientific">Paraferrimonas haliotis</name>
    <dbReference type="NCBI Taxonomy" id="2013866"/>
    <lineage>
        <taxon>Bacteria</taxon>
        <taxon>Pseudomonadati</taxon>
        <taxon>Pseudomonadota</taxon>
        <taxon>Gammaproteobacteria</taxon>
        <taxon>Alteromonadales</taxon>
        <taxon>Ferrimonadaceae</taxon>
        <taxon>Paraferrimonas</taxon>
    </lineage>
</organism>
<dbReference type="InterPro" id="IPR032632">
    <property type="entry name" value="Peptidase_M16_M"/>
</dbReference>